<keyword evidence="2 7" id="KW-0812">Transmembrane</keyword>
<dbReference type="InterPro" id="IPR053935">
    <property type="entry name" value="VKGC_lumenal_dom"/>
</dbReference>
<proteinExistence type="predicted"/>
<dbReference type="PANTHER" id="PTHR12639">
    <property type="entry name" value="VITAMIN K-DEPENDENT GAMMA-CARBOXYLASE"/>
    <property type="match status" value="1"/>
</dbReference>
<dbReference type="PANTHER" id="PTHR12639:SF7">
    <property type="entry name" value="HTTM DOMAIN-CONTAINING PROTEIN"/>
    <property type="match status" value="1"/>
</dbReference>
<evidence type="ECO:0000256" key="5">
    <source>
        <dbReference type="ARBA" id="ARBA00023157"/>
    </source>
</evidence>
<comment type="caution">
    <text evidence="9">The sequence shown here is derived from an EMBL/GenBank/DDBJ whole genome shotgun (WGS) entry which is preliminary data.</text>
</comment>
<gene>
    <name evidence="9" type="ORF">ADICEAN_00526</name>
</gene>
<comment type="subcellular location">
    <subcellularLocation>
        <location evidence="1">Endomembrane system</location>
        <topology evidence="1">Multi-pass membrane protein</topology>
    </subcellularLocation>
</comment>
<dbReference type="AlphaFoldDB" id="M7N6Y5"/>
<evidence type="ECO:0000256" key="7">
    <source>
        <dbReference type="SAM" id="Phobius"/>
    </source>
</evidence>
<reference evidence="9 10" key="1">
    <citation type="journal article" date="2013" name="Genome Announc.">
        <title>Draft Genome Sequence of Cesiribacter andamanensis Strain AMV16T, Isolated from a Soil Sample from a Mud Volcano in the Andaman Islands, India.</title>
        <authorList>
            <person name="Shivaji S."/>
            <person name="Ara S."/>
            <person name="Begum Z."/>
            <person name="Srinivas T.N."/>
            <person name="Singh A."/>
            <person name="Kumar Pinnaka A."/>
        </authorList>
    </citation>
    <scope>NUCLEOTIDE SEQUENCE [LARGE SCALE GENOMIC DNA]</scope>
    <source>
        <strain evidence="9 10">AMV16</strain>
    </source>
</reference>
<evidence type="ECO:0000313" key="9">
    <source>
        <dbReference type="EMBL" id="EMR04363.1"/>
    </source>
</evidence>
<dbReference type="InterPro" id="IPR007782">
    <property type="entry name" value="VKG_COase"/>
</dbReference>
<feature type="transmembrane region" description="Helical" evidence="7">
    <location>
        <begin position="21"/>
        <end position="41"/>
    </location>
</feature>
<evidence type="ECO:0000313" key="10">
    <source>
        <dbReference type="Proteomes" id="UP000011910"/>
    </source>
</evidence>
<dbReference type="PATRIC" id="fig|1279009.4.peg.536"/>
<dbReference type="SMART" id="SM00752">
    <property type="entry name" value="HTTM"/>
    <property type="match status" value="1"/>
</dbReference>
<feature type="transmembrane region" description="Helical" evidence="7">
    <location>
        <begin position="237"/>
        <end position="255"/>
    </location>
</feature>
<evidence type="ECO:0000256" key="4">
    <source>
        <dbReference type="ARBA" id="ARBA00023136"/>
    </source>
</evidence>
<dbReference type="Pfam" id="PF05090">
    <property type="entry name" value="HTTM"/>
    <property type="match status" value="1"/>
</dbReference>
<keyword evidence="10" id="KW-1185">Reference proteome</keyword>
<dbReference type="GO" id="GO:0019842">
    <property type="term" value="F:vitamin binding"/>
    <property type="evidence" value="ECO:0007669"/>
    <property type="project" value="TreeGrafter"/>
</dbReference>
<dbReference type="InterPro" id="IPR053934">
    <property type="entry name" value="HTTM_dom"/>
</dbReference>
<dbReference type="GO" id="GO:0008488">
    <property type="term" value="F:gamma-glutamyl carboxylase activity"/>
    <property type="evidence" value="ECO:0007669"/>
    <property type="project" value="InterPro"/>
</dbReference>
<feature type="transmembrane region" description="Helical" evidence="7">
    <location>
        <begin position="78"/>
        <end position="103"/>
    </location>
</feature>
<evidence type="ECO:0000259" key="8">
    <source>
        <dbReference type="SMART" id="SM00752"/>
    </source>
</evidence>
<dbReference type="eggNOG" id="COG3250">
    <property type="taxonomic scope" value="Bacteria"/>
</dbReference>
<accession>M7N6Y5</accession>
<keyword evidence="3 7" id="KW-1133">Transmembrane helix</keyword>
<feature type="transmembrane region" description="Helical" evidence="7">
    <location>
        <begin position="155"/>
        <end position="175"/>
    </location>
</feature>
<name>M7N6Y5_9BACT</name>
<evidence type="ECO:0000256" key="1">
    <source>
        <dbReference type="ARBA" id="ARBA00004127"/>
    </source>
</evidence>
<evidence type="ECO:0000256" key="2">
    <source>
        <dbReference type="ARBA" id="ARBA00022692"/>
    </source>
</evidence>
<dbReference type="EMBL" id="AODQ01000007">
    <property type="protein sequence ID" value="EMR04363.1"/>
    <property type="molecule type" value="Genomic_DNA"/>
</dbReference>
<dbReference type="Proteomes" id="UP000011910">
    <property type="component" value="Unassembled WGS sequence"/>
</dbReference>
<keyword evidence="6" id="KW-0456">Lyase</keyword>
<dbReference type="Pfam" id="PF22777">
    <property type="entry name" value="VKGC_lumenal_dom"/>
    <property type="match status" value="1"/>
</dbReference>
<dbReference type="GO" id="GO:0012505">
    <property type="term" value="C:endomembrane system"/>
    <property type="evidence" value="ECO:0007669"/>
    <property type="project" value="UniProtKB-SubCell"/>
</dbReference>
<dbReference type="RefSeq" id="WP_009193933.1">
    <property type="nucleotide sequence ID" value="NZ_AODQ01000007.1"/>
</dbReference>
<evidence type="ECO:0000256" key="6">
    <source>
        <dbReference type="ARBA" id="ARBA00023239"/>
    </source>
</evidence>
<feature type="transmembrane region" description="Helical" evidence="7">
    <location>
        <begin position="115"/>
        <end position="135"/>
    </location>
</feature>
<sequence length="450" mass="52335">MRNIGKQQTVILKKLFRPIDIAPLIFFRIVVGGLITLELLGEILTDYNADYFHTEFHFSYQFFEWLTPWPPFWMRLHFAFNVLMALLVTLGVYYRLSAILLFLGTTSAFLMEKSVYINHTYLYCLTAFLMIFLPANRAWSWDVKRRPELLQSAVPAWTVWILVFQISVVYFFAGLAKVNPDWFSGTPMNIWLPARGHYYIIGPLLSQPWLPKLMSWGGVAFDLLVVPLMLWPPTRRWTFGVAVFFHLTNVSIFGIGTFPWYSIAMTALFFPPTSFRRLVILRRKLPPYIPIAFNEQLRPQLRTTIGVFLGLYALVQLAVPLRQYAYGGNSSWTEDGHNFSWHMMLRSKGGHLFYRVVLPATGEERQIDPLDYITPHQYRSMMGKPDMILELAHHIRNKLLAQGHSEVEIYAHCLLIYNGRPARPFVDSNINLATQRRQLGAYEWVLPLED</sequence>
<evidence type="ECO:0000256" key="3">
    <source>
        <dbReference type="ARBA" id="ARBA00022989"/>
    </source>
</evidence>
<keyword evidence="4 7" id="KW-0472">Membrane</keyword>
<dbReference type="InterPro" id="IPR011020">
    <property type="entry name" value="HTTM-like"/>
</dbReference>
<organism evidence="9 10">
    <name type="scientific">Cesiribacter andamanensis AMV16</name>
    <dbReference type="NCBI Taxonomy" id="1279009"/>
    <lineage>
        <taxon>Bacteria</taxon>
        <taxon>Pseudomonadati</taxon>
        <taxon>Bacteroidota</taxon>
        <taxon>Cytophagia</taxon>
        <taxon>Cytophagales</taxon>
        <taxon>Cesiribacteraceae</taxon>
        <taxon>Cesiribacter</taxon>
    </lineage>
</organism>
<protein>
    <submittedName>
        <fullName evidence="9">Vitamin K-dependent gamma-carboxylase</fullName>
    </submittedName>
</protein>
<keyword evidence="5" id="KW-1015">Disulfide bond</keyword>
<feature type="domain" description="HTTM-like" evidence="8">
    <location>
        <begin position="16"/>
        <end position="274"/>
    </location>
</feature>
<dbReference type="STRING" id="1279009.ADICEAN_00526"/>